<keyword evidence="1" id="KW-0808">Transferase</keyword>
<dbReference type="GO" id="GO:0005524">
    <property type="term" value="F:ATP binding"/>
    <property type="evidence" value="ECO:0007669"/>
    <property type="project" value="UniProtKB-KW"/>
</dbReference>
<proteinExistence type="predicted"/>
<feature type="region of interest" description="Disordered" evidence="2">
    <location>
        <begin position="110"/>
        <end position="145"/>
    </location>
</feature>
<dbReference type="InterPro" id="IPR050267">
    <property type="entry name" value="Anti-sigma-factor_SerPK"/>
</dbReference>
<organism evidence="4 5">
    <name type="scientific">Peterkaempfera bronchialis</name>
    <dbReference type="NCBI Taxonomy" id="2126346"/>
    <lineage>
        <taxon>Bacteria</taxon>
        <taxon>Bacillati</taxon>
        <taxon>Actinomycetota</taxon>
        <taxon>Actinomycetes</taxon>
        <taxon>Kitasatosporales</taxon>
        <taxon>Streptomycetaceae</taxon>
        <taxon>Peterkaempfera</taxon>
    </lineage>
</organism>
<dbReference type="SUPFAM" id="SSF55874">
    <property type="entry name" value="ATPase domain of HSP90 chaperone/DNA topoisomerase II/histidine kinase"/>
    <property type="match status" value="1"/>
</dbReference>
<keyword evidence="1" id="KW-0418">Kinase</keyword>
<keyword evidence="5" id="KW-1185">Reference proteome</keyword>
<evidence type="ECO:0000256" key="1">
    <source>
        <dbReference type="ARBA" id="ARBA00022527"/>
    </source>
</evidence>
<dbReference type="PANTHER" id="PTHR35526:SF3">
    <property type="entry name" value="ANTI-SIGMA-F FACTOR RSBW"/>
    <property type="match status" value="1"/>
</dbReference>
<evidence type="ECO:0000313" key="4">
    <source>
        <dbReference type="EMBL" id="AXI79867.1"/>
    </source>
</evidence>
<evidence type="ECO:0000313" key="5">
    <source>
        <dbReference type="Proteomes" id="UP000249340"/>
    </source>
</evidence>
<dbReference type="KEGG" id="stri:C7M71_023160"/>
<dbReference type="Gene3D" id="3.30.565.10">
    <property type="entry name" value="Histidine kinase-like ATPase, C-terminal domain"/>
    <property type="match status" value="1"/>
</dbReference>
<dbReference type="CDD" id="cd16936">
    <property type="entry name" value="HATPase_RsbW-like"/>
    <property type="match status" value="1"/>
</dbReference>
<dbReference type="AlphaFoldDB" id="A0A345T1L2"/>
<dbReference type="RefSeq" id="WP_111490049.1">
    <property type="nucleotide sequence ID" value="NZ_CP031264.1"/>
</dbReference>
<reference evidence="5" key="1">
    <citation type="submission" date="2018-07" db="EMBL/GenBank/DDBJ databases">
        <title>Streptacidiphilus bronchialis DSM 106435 chromosome.</title>
        <authorList>
            <person name="Batra D."/>
            <person name="Gulvik C.A."/>
        </authorList>
    </citation>
    <scope>NUCLEOTIDE SEQUENCE [LARGE SCALE GENOMIC DNA]</scope>
    <source>
        <strain evidence="5">DSM 106435</strain>
    </source>
</reference>
<dbReference type="InterPro" id="IPR003594">
    <property type="entry name" value="HATPase_dom"/>
</dbReference>
<name>A0A345T1L2_9ACTN</name>
<dbReference type="PANTHER" id="PTHR35526">
    <property type="entry name" value="ANTI-SIGMA-F FACTOR RSBW-RELATED"/>
    <property type="match status" value="1"/>
</dbReference>
<feature type="region of interest" description="Disordered" evidence="2">
    <location>
        <begin position="1"/>
        <end position="28"/>
    </location>
</feature>
<keyword evidence="4" id="KW-0547">Nucleotide-binding</keyword>
<evidence type="ECO:0000256" key="2">
    <source>
        <dbReference type="SAM" id="MobiDB-lite"/>
    </source>
</evidence>
<feature type="domain" description="Histidine kinase/HSP90-like ATPase" evidence="3">
    <location>
        <begin position="32"/>
        <end position="170"/>
    </location>
</feature>
<dbReference type="InterPro" id="IPR036890">
    <property type="entry name" value="HATPase_C_sf"/>
</dbReference>
<accession>A0A345T1L2</accession>
<evidence type="ECO:0000259" key="3">
    <source>
        <dbReference type="Pfam" id="PF13581"/>
    </source>
</evidence>
<dbReference type="Pfam" id="PF13581">
    <property type="entry name" value="HATPase_c_2"/>
    <property type="match status" value="1"/>
</dbReference>
<dbReference type="GO" id="GO:0004674">
    <property type="term" value="F:protein serine/threonine kinase activity"/>
    <property type="evidence" value="ECO:0007669"/>
    <property type="project" value="UniProtKB-KW"/>
</dbReference>
<keyword evidence="4" id="KW-0067">ATP-binding</keyword>
<gene>
    <name evidence="4" type="ORF">C7M71_023160</name>
</gene>
<dbReference type="OrthoDB" id="4170987at2"/>
<dbReference type="Proteomes" id="UP000249340">
    <property type="component" value="Chromosome"/>
</dbReference>
<feature type="compositionally biased region" description="Low complexity" evidence="2">
    <location>
        <begin position="123"/>
        <end position="132"/>
    </location>
</feature>
<keyword evidence="1" id="KW-0723">Serine/threonine-protein kinase</keyword>
<dbReference type="EMBL" id="CP031264">
    <property type="protein sequence ID" value="AXI79867.1"/>
    <property type="molecule type" value="Genomic_DNA"/>
</dbReference>
<protein>
    <submittedName>
        <fullName evidence="4">ATP-binding protein</fullName>
    </submittedName>
</protein>
<sequence>MTDQSSSAEEAPDLGTSHIGTPHERSWTLPLPHKADSVPLARAIVQQVLHGLGDPVDSFAASLAATELVANALEHTPGDGEVELVLDWEPPQGFRIEVCDEEPLELDLADRLHGGPGDSADSAEPAALVGEPGEPGEPSEPAEDGRGLLIIRSVADRAGIRTTSHGKAVWCLLEPA</sequence>